<dbReference type="SUPFAM" id="SSF47769">
    <property type="entry name" value="SAM/Pointed domain"/>
    <property type="match status" value="3"/>
</dbReference>
<dbReference type="Gene3D" id="1.10.150.50">
    <property type="entry name" value="Transcription Factor, Ets-1"/>
    <property type="match status" value="3"/>
</dbReference>
<dbReference type="EMBL" id="JAKKPZ010000002">
    <property type="protein sequence ID" value="KAI1725745.1"/>
    <property type="molecule type" value="Genomic_DNA"/>
</dbReference>
<dbReference type="GO" id="GO:0048786">
    <property type="term" value="C:presynaptic active zone"/>
    <property type="evidence" value="ECO:0007669"/>
    <property type="project" value="TreeGrafter"/>
</dbReference>
<evidence type="ECO:0000256" key="2">
    <source>
        <dbReference type="ARBA" id="ARBA00022737"/>
    </source>
</evidence>
<dbReference type="PROSITE" id="PS50105">
    <property type="entry name" value="SAM_DOMAIN"/>
    <property type="match status" value="3"/>
</dbReference>
<feature type="domain" description="SAM" evidence="6">
    <location>
        <begin position="941"/>
        <end position="1007"/>
    </location>
</feature>
<protein>
    <submittedName>
        <fullName evidence="7">SAM domain (Sterile alpha motif) domain-containing protein</fullName>
    </submittedName>
</protein>
<gene>
    <name evidence="7" type="ORF">DdX_02422</name>
</gene>
<evidence type="ECO:0000313" key="8">
    <source>
        <dbReference type="Proteomes" id="UP001201812"/>
    </source>
</evidence>
<dbReference type="InterPro" id="IPR001660">
    <property type="entry name" value="SAM"/>
</dbReference>
<dbReference type="InterPro" id="IPR037621">
    <property type="entry name" value="LIP-1_SAM_2"/>
</dbReference>
<proteinExistence type="inferred from homology"/>
<dbReference type="InterPro" id="IPR057892">
    <property type="entry name" value="LIP-1_CC2"/>
</dbReference>
<feature type="region of interest" description="Disordered" evidence="5">
    <location>
        <begin position="835"/>
        <end position="855"/>
    </location>
</feature>
<dbReference type="SMART" id="SM00454">
    <property type="entry name" value="SAM"/>
    <property type="match status" value="3"/>
</dbReference>
<feature type="coiled-coil region" evidence="4">
    <location>
        <begin position="654"/>
        <end position="688"/>
    </location>
</feature>
<evidence type="ECO:0000259" key="6">
    <source>
        <dbReference type="PROSITE" id="PS50105"/>
    </source>
</evidence>
<dbReference type="InterPro" id="IPR029515">
    <property type="entry name" value="Liprin"/>
</dbReference>
<dbReference type="PANTHER" id="PTHR12587:SF20">
    <property type="entry name" value="LIPRIN-ALPHA, ISOFORM E"/>
    <property type="match status" value="1"/>
</dbReference>
<dbReference type="GO" id="GO:0050808">
    <property type="term" value="P:synapse organization"/>
    <property type="evidence" value="ECO:0007669"/>
    <property type="project" value="TreeGrafter"/>
</dbReference>
<dbReference type="Pfam" id="PF00536">
    <property type="entry name" value="SAM_1"/>
    <property type="match status" value="2"/>
</dbReference>
<reference evidence="7" key="1">
    <citation type="submission" date="2022-01" db="EMBL/GenBank/DDBJ databases">
        <title>Genome Sequence Resource for Two Populations of Ditylenchus destructor, the Migratory Endoparasitic Phytonematode.</title>
        <authorList>
            <person name="Zhang H."/>
            <person name="Lin R."/>
            <person name="Xie B."/>
        </authorList>
    </citation>
    <scope>NUCLEOTIDE SEQUENCE</scope>
    <source>
        <strain evidence="7">BazhouSP</strain>
    </source>
</reference>
<comment type="caution">
    <text evidence="7">The sequence shown here is derived from an EMBL/GenBank/DDBJ whole genome shotgun (WGS) entry which is preliminary data.</text>
</comment>
<evidence type="ECO:0000256" key="5">
    <source>
        <dbReference type="SAM" id="MobiDB-lite"/>
    </source>
</evidence>
<feature type="coiled-coil region" evidence="4">
    <location>
        <begin position="246"/>
        <end position="329"/>
    </location>
</feature>
<dbReference type="InterPro" id="IPR013761">
    <property type="entry name" value="SAM/pointed_sf"/>
</dbReference>
<keyword evidence="2" id="KW-0677">Repeat</keyword>
<feature type="compositionally biased region" description="Low complexity" evidence="5">
    <location>
        <begin position="559"/>
        <end position="574"/>
    </location>
</feature>
<dbReference type="CDD" id="cd09565">
    <property type="entry name" value="SAM_liprin-alpha1_2_3_4_repeat2"/>
    <property type="match status" value="1"/>
</dbReference>
<feature type="domain" description="SAM" evidence="6">
    <location>
        <begin position="1114"/>
        <end position="1183"/>
    </location>
</feature>
<feature type="region of interest" description="Disordered" evidence="5">
    <location>
        <begin position="543"/>
        <end position="597"/>
    </location>
</feature>
<dbReference type="Pfam" id="PF07647">
    <property type="entry name" value="SAM_2"/>
    <property type="match status" value="1"/>
</dbReference>
<feature type="coiled-coil region" evidence="4">
    <location>
        <begin position="358"/>
        <end position="389"/>
    </location>
</feature>
<dbReference type="Proteomes" id="UP001201812">
    <property type="component" value="Unassembled WGS sequence"/>
</dbReference>
<dbReference type="PANTHER" id="PTHR12587">
    <property type="entry name" value="LAR INTERACTING PROTEIN LIP -RELATED PROTEIN"/>
    <property type="match status" value="1"/>
</dbReference>
<dbReference type="GO" id="GO:0005737">
    <property type="term" value="C:cytoplasm"/>
    <property type="evidence" value="ECO:0007669"/>
    <property type="project" value="UniProtKB-ARBA"/>
</dbReference>
<accession>A0AAD4R930</accession>
<feature type="coiled-coil region" evidence="4">
    <location>
        <begin position="183"/>
        <end position="217"/>
    </location>
</feature>
<sequence length="1209" mass="136868">MSWNNMCNMPTISEDGVDRTAMQFTDGDETLAQDLVQNTKIEQLMVSMLDQRDKLNDQLQKTQHHVEEVEDRLRDAEREKESLRRQLDLQTQHLPGELPALTRELAQCREHLLEKDEEIVELKAERNNTRLLLEHLECLVSKHERSLRLTVVKRHSQTIAGVSSEVEVLKALKSLFEHHKALEEKVRERLKVAMERVQSLEMELNSKMEDNSSLKSKLMVAIAEAEEHAKQLSGNEKDKAKDFTNNAEMAARTVELQEKIERISQDLSNSIKQTNELSQRNTDLENELSDTQREMRSLRDQTTKFEHQVQELQAERDEQDAKITSLESRFLAAQREASAMRDLKDKLEYNLANKDASVRLNEEKVHSLHERLELAEKQLAQSLKKAESLPSVEAELQQRMQALTAAEQKQCSAEERIQRLEVLLDERSAELERAVQREKMNEEHNQRLSSTVDKLLAESNDRLQLHLKERMQALSEKNRLTQQLEQAKRIYDQTERTKDRAQRENDALRKDIDILRNQLYSARTAQFYSRLNGYGGYGLPPHQQPPPFVGVPSPVPRMGGPHSPNQPQGQSSQGYVPTLGARRPQKGRVAALQEDPSKVQTLNEQEWDRLQQAHVLANVQQAFSSSSSMLDMNRSGLVNGAADGHTSPDPHALASILQERLDAINNEIRLIQEQKQHAERAADQLEHGGWMDAIGHAGAPATGMMGYSPYDDQAMMSGLGNYGGAVGNRSSPRHSPQFDFLIAKYNNISNHPSTSSAYRHELDQMPEDFVDIYGPQRTQHNPPGSSMLGRRGNQLDQVHEALQGHRAVLDANEFNERLSPGSSVSSGIQDLAENTVRGSGKLKKRSTSTSSGLKSLGRIFGSRKSKNADLRRNFPDAGAYSDSEVSSLAGDMPAYSHTKLQNGNALVSSSNALAGEYDKRKKKKHELLEEAMKARTPFALWNGPTVVAWLELWVGMPPWYVAACRANVKSGAIMSALSDQEIQKEIGVTNPLHRLKLRLAIQEMVSLTSPSAMRTVRSSLAFGDMNHEWIGNEWLPSLGLAKYRSEFMECLVDARMLEHLSKRDLRNHLKLVDSFHRTSLQYGIICLKKFNYERKILEDRRRAVENVNKGLLVWSNERVIKWVEELGLGAYAINLRDSGVHGALMALDDTFELQSLIVMLQIPQQDEQARRHLDAEYSRLIAESRAEIAATTPYQQIGRIHHADTKTNG</sequence>
<feature type="coiled-coil region" evidence="4">
    <location>
        <begin position="470"/>
        <end position="518"/>
    </location>
</feature>
<feature type="domain" description="SAM" evidence="6">
    <location>
        <begin position="1033"/>
        <end position="1090"/>
    </location>
</feature>
<organism evidence="7 8">
    <name type="scientific">Ditylenchus destructor</name>
    <dbReference type="NCBI Taxonomy" id="166010"/>
    <lineage>
        <taxon>Eukaryota</taxon>
        <taxon>Metazoa</taxon>
        <taxon>Ecdysozoa</taxon>
        <taxon>Nematoda</taxon>
        <taxon>Chromadorea</taxon>
        <taxon>Rhabditida</taxon>
        <taxon>Tylenchina</taxon>
        <taxon>Tylenchomorpha</taxon>
        <taxon>Sphaerularioidea</taxon>
        <taxon>Anguinidae</taxon>
        <taxon>Anguininae</taxon>
        <taxon>Ditylenchus</taxon>
    </lineage>
</organism>
<evidence type="ECO:0000256" key="4">
    <source>
        <dbReference type="SAM" id="Coils"/>
    </source>
</evidence>
<dbReference type="InterPro" id="IPR037620">
    <property type="entry name" value="LIP-1_SAM_1"/>
</dbReference>
<evidence type="ECO:0000256" key="1">
    <source>
        <dbReference type="ARBA" id="ARBA00007026"/>
    </source>
</evidence>
<name>A0AAD4R930_9BILA</name>
<comment type="similarity">
    <text evidence="1">Belongs to the liprin family. Liprin-alpha subfamily.</text>
</comment>
<keyword evidence="3 4" id="KW-0175">Coiled coil</keyword>
<dbReference type="Pfam" id="PF25526">
    <property type="entry name" value="LIP-1"/>
    <property type="match status" value="1"/>
</dbReference>
<keyword evidence="8" id="KW-1185">Reference proteome</keyword>
<dbReference type="AlphaFoldDB" id="A0AAD4R930"/>
<evidence type="ECO:0000313" key="7">
    <source>
        <dbReference type="EMBL" id="KAI1725745.1"/>
    </source>
</evidence>
<feature type="compositionally biased region" description="Pro residues" evidence="5">
    <location>
        <begin position="543"/>
        <end position="555"/>
    </location>
</feature>
<evidence type="ECO:0000256" key="3">
    <source>
        <dbReference type="ARBA" id="ARBA00023054"/>
    </source>
</evidence>
<dbReference type="CDD" id="cd09562">
    <property type="entry name" value="SAM_liprin-alpha1_2_3_4_repeat1"/>
    <property type="match status" value="1"/>
</dbReference>
<feature type="coiled-coil region" evidence="4">
    <location>
        <begin position="52"/>
        <end position="139"/>
    </location>
</feature>